<evidence type="ECO:0000313" key="3">
    <source>
        <dbReference type="Proteomes" id="UP000075881"/>
    </source>
</evidence>
<name>A0A182JP09_9DIPT</name>
<protein>
    <submittedName>
        <fullName evidence="2">Uncharacterized protein</fullName>
    </submittedName>
</protein>
<feature type="region of interest" description="Disordered" evidence="1">
    <location>
        <begin position="163"/>
        <end position="186"/>
    </location>
</feature>
<dbReference type="EnsemblMetazoa" id="ACHR000243-RA">
    <property type="protein sequence ID" value="ACHR000243-PA"/>
    <property type="gene ID" value="ACHR000243"/>
</dbReference>
<evidence type="ECO:0000256" key="1">
    <source>
        <dbReference type="SAM" id="MobiDB-lite"/>
    </source>
</evidence>
<feature type="region of interest" description="Disordered" evidence="1">
    <location>
        <begin position="1"/>
        <end position="35"/>
    </location>
</feature>
<feature type="compositionally biased region" description="Polar residues" evidence="1">
    <location>
        <begin position="387"/>
        <end position="397"/>
    </location>
</feature>
<dbReference type="AlphaFoldDB" id="A0A182JP09"/>
<feature type="compositionally biased region" description="Low complexity" evidence="1">
    <location>
        <begin position="18"/>
        <end position="35"/>
    </location>
</feature>
<feature type="compositionally biased region" description="Low complexity" evidence="1">
    <location>
        <begin position="322"/>
        <end position="331"/>
    </location>
</feature>
<reference evidence="3" key="1">
    <citation type="submission" date="2013-03" db="EMBL/GenBank/DDBJ databases">
        <title>The Genome Sequence of Anopheles christyi ACHKN1017.</title>
        <authorList>
            <consortium name="The Broad Institute Genomics Platform"/>
            <person name="Neafsey D.E."/>
            <person name="Besansky N."/>
            <person name="Walker B."/>
            <person name="Young S.K."/>
            <person name="Zeng Q."/>
            <person name="Gargeya S."/>
            <person name="Fitzgerald M."/>
            <person name="Haas B."/>
            <person name="Abouelleil A."/>
            <person name="Allen A.W."/>
            <person name="Alvarado L."/>
            <person name="Arachchi H.M."/>
            <person name="Berlin A.M."/>
            <person name="Chapman S.B."/>
            <person name="Gainer-Dewar J."/>
            <person name="Goldberg J."/>
            <person name="Griggs A."/>
            <person name="Gujja S."/>
            <person name="Hansen M."/>
            <person name="Howarth C."/>
            <person name="Imamovic A."/>
            <person name="Ireland A."/>
            <person name="Larimer J."/>
            <person name="McCowan C."/>
            <person name="Murphy C."/>
            <person name="Pearson M."/>
            <person name="Poon T.W."/>
            <person name="Priest M."/>
            <person name="Roberts A."/>
            <person name="Saif S."/>
            <person name="Shea T."/>
            <person name="Sisk P."/>
            <person name="Sykes S."/>
            <person name="Wortman J."/>
            <person name="Nusbaum C."/>
            <person name="Birren B."/>
        </authorList>
    </citation>
    <scope>NUCLEOTIDE SEQUENCE [LARGE SCALE GENOMIC DNA]</scope>
    <source>
        <strain evidence="3">ACHKN1017</strain>
    </source>
</reference>
<sequence>MGRINKLETDVELDVVPGSQHHPSSSSPLSSSGLSSYTSQNYEHYGKEFFFGNKHRDMLCAESEDSFLRPPLWEDITSSIQNIDPENAIMLGTMNGIPQVKMEAVDDPFLEPLSSPLLSPLEIKTEKSNLLAQSATNHNNNLSHLLNNNNNNSIHQNHMHSDVTSCHANSNNNSNATNNGSNNFLSNNGSGYTHSIATAHGLTGTAGTATLNQPPGPMYHGKYAPSQNSSVCPTPISRLMYVPPLTPPNSDPGSPGNNLQNPPRRTPPPPYHQQQQHQQQQQQIALQGTHIHHHSHGGMVNAQSMAGPTSTQMLPQLPPNPALAQPTQPNPIQTTNGSLHPLPSIPSAMSSLANPTSGTSNGSGAGNSNGPAASARNGSSSRGSSSKRQGSAHSINSVLSSAGVVKHIVGRYNRRNNPELEKRRIHHCDFIDPPRLQGDLYALIARSFQMITSLPKAAFWWCTVDNAPI</sequence>
<dbReference type="VEuPathDB" id="VectorBase:ACHR000243"/>
<keyword evidence="3" id="KW-1185">Reference proteome</keyword>
<dbReference type="Proteomes" id="UP000075881">
    <property type="component" value="Unassembled WGS sequence"/>
</dbReference>
<feature type="compositionally biased region" description="Low complexity" evidence="1">
    <location>
        <begin position="169"/>
        <end position="186"/>
    </location>
</feature>
<accession>A0A182JP09</accession>
<organism evidence="2 3">
    <name type="scientific">Anopheles christyi</name>
    <dbReference type="NCBI Taxonomy" id="43041"/>
    <lineage>
        <taxon>Eukaryota</taxon>
        <taxon>Metazoa</taxon>
        <taxon>Ecdysozoa</taxon>
        <taxon>Arthropoda</taxon>
        <taxon>Hexapoda</taxon>
        <taxon>Insecta</taxon>
        <taxon>Pterygota</taxon>
        <taxon>Neoptera</taxon>
        <taxon>Endopterygota</taxon>
        <taxon>Diptera</taxon>
        <taxon>Nematocera</taxon>
        <taxon>Culicoidea</taxon>
        <taxon>Culicidae</taxon>
        <taxon>Anophelinae</taxon>
        <taxon>Anopheles</taxon>
    </lineage>
</organism>
<feature type="region of interest" description="Disordered" evidence="1">
    <location>
        <begin position="207"/>
        <end position="397"/>
    </location>
</feature>
<proteinExistence type="predicted"/>
<reference evidence="2" key="2">
    <citation type="submission" date="2020-05" db="UniProtKB">
        <authorList>
            <consortium name="EnsemblMetazoa"/>
        </authorList>
    </citation>
    <scope>IDENTIFICATION</scope>
    <source>
        <strain evidence="2">ACHKN1017</strain>
    </source>
</reference>
<feature type="compositionally biased region" description="Polar residues" evidence="1">
    <location>
        <begin position="301"/>
        <end position="313"/>
    </location>
</feature>
<evidence type="ECO:0000313" key="2">
    <source>
        <dbReference type="EnsemblMetazoa" id="ACHR000243-PA"/>
    </source>
</evidence>
<feature type="compositionally biased region" description="Low complexity" evidence="1">
    <location>
        <begin position="368"/>
        <end position="386"/>
    </location>
</feature>
<feature type="compositionally biased region" description="Low complexity" evidence="1">
    <location>
        <begin position="272"/>
        <end position="283"/>
    </location>
</feature>
<dbReference type="STRING" id="43041.A0A182JP09"/>